<dbReference type="InterPro" id="IPR036259">
    <property type="entry name" value="MFS_trans_sf"/>
</dbReference>
<dbReference type="GO" id="GO:0022857">
    <property type="term" value="F:transmembrane transporter activity"/>
    <property type="evidence" value="ECO:0007669"/>
    <property type="project" value="InterPro"/>
</dbReference>
<evidence type="ECO:0000256" key="6">
    <source>
        <dbReference type="SAM" id="Phobius"/>
    </source>
</evidence>
<proteinExistence type="predicted"/>
<comment type="subcellular location">
    <subcellularLocation>
        <location evidence="1">Membrane</location>
        <topology evidence="1">Multi-pass membrane protein</topology>
    </subcellularLocation>
</comment>
<dbReference type="PANTHER" id="PTHR23502">
    <property type="entry name" value="MAJOR FACILITATOR SUPERFAMILY"/>
    <property type="match status" value="1"/>
</dbReference>
<feature type="transmembrane region" description="Helical" evidence="6">
    <location>
        <begin position="419"/>
        <end position="442"/>
    </location>
</feature>
<dbReference type="Proteomes" id="UP000663699">
    <property type="component" value="Chromosome 7"/>
</dbReference>
<evidence type="ECO:0000313" key="7">
    <source>
        <dbReference type="EMBL" id="QSL65699.1"/>
    </source>
</evidence>
<feature type="transmembrane region" description="Helical" evidence="6">
    <location>
        <begin position="389"/>
        <end position="407"/>
    </location>
</feature>
<gene>
    <name evidence="7" type="ORF">MERGE_003012</name>
</gene>
<dbReference type="Pfam" id="PF07690">
    <property type="entry name" value="MFS_1"/>
    <property type="match status" value="1"/>
</dbReference>
<sequence length="454" mass="52329">MEEQVICENCIEKLISRLEKGSTTTNNEKQVSSEDPYKLKLDHNDLEHPFMWNSKKKIFHLIIMLIMVFVIFLSLTFYVSHVLTEPELHTHLFLLTSMFSGFALGPFIGAPLSKHFGNRIIFLVFVFIFTIFHIFFIMITDKILLIIFRFLNGLLGGIIFSSCRLSIFDIFSNGSSFSKMLLQSSVLLGIHIGPVVGIVLKENDRIVWWFWTGLILSVIIFVLGILILKEASPEIILNKRIKRLRRVTGSSRFIACIEDKKPFRYVFFSVLKMSWSILRKDFVLLLVIISKVIIWNTIFLTLFIHPFSLVKTYQGTLLNFFFLLLFHILGVLLAIIFYKIYSLFWMGFTTRVFFHQIIPILSHIVTGFSETLILDSLNQYMETSYSDDPYLVHINLAFSKLISSAIIHAIIKKFLTHKITVLVTILGSANALSYIISLALFISEPGLRSKIQQN</sequence>
<feature type="transmembrane region" description="Helical" evidence="6">
    <location>
        <begin position="180"/>
        <end position="200"/>
    </location>
</feature>
<dbReference type="InterPro" id="IPR011701">
    <property type="entry name" value="MFS"/>
</dbReference>
<evidence type="ECO:0000256" key="2">
    <source>
        <dbReference type="ARBA" id="ARBA00022448"/>
    </source>
</evidence>
<feature type="transmembrane region" description="Helical" evidence="6">
    <location>
        <begin position="282"/>
        <end position="305"/>
    </location>
</feature>
<keyword evidence="2" id="KW-0813">Transport</keyword>
<evidence type="ECO:0000256" key="4">
    <source>
        <dbReference type="ARBA" id="ARBA00022989"/>
    </source>
</evidence>
<keyword evidence="5 6" id="KW-0472">Membrane</keyword>
<feature type="transmembrane region" description="Helical" evidence="6">
    <location>
        <begin position="352"/>
        <end position="369"/>
    </location>
</feature>
<feature type="transmembrane region" description="Helical" evidence="6">
    <location>
        <begin position="91"/>
        <end position="108"/>
    </location>
</feature>
<feature type="transmembrane region" description="Helical" evidence="6">
    <location>
        <begin position="317"/>
        <end position="340"/>
    </location>
</feature>
<keyword evidence="8" id="KW-1185">Reference proteome</keyword>
<dbReference type="OrthoDB" id="5296287at2759"/>
<keyword evidence="3 6" id="KW-0812">Transmembrane</keyword>
<dbReference type="SUPFAM" id="SSF103473">
    <property type="entry name" value="MFS general substrate transporter"/>
    <property type="match status" value="1"/>
</dbReference>
<dbReference type="AlphaFoldDB" id="A0A899G2M2"/>
<evidence type="ECO:0008006" key="9">
    <source>
        <dbReference type="Google" id="ProtNLM"/>
    </source>
</evidence>
<feature type="transmembrane region" description="Helical" evidence="6">
    <location>
        <begin position="58"/>
        <end position="79"/>
    </location>
</feature>
<keyword evidence="4 6" id="KW-1133">Transmembrane helix</keyword>
<feature type="transmembrane region" description="Helical" evidence="6">
    <location>
        <begin position="120"/>
        <end position="140"/>
    </location>
</feature>
<dbReference type="GO" id="GO:0005886">
    <property type="term" value="C:plasma membrane"/>
    <property type="evidence" value="ECO:0007669"/>
    <property type="project" value="TreeGrafter"/>
</dbReference>
<evidence type="ECO:0000256" key="3">
    <source>
        <dbReference type="ARBA" id="ARBA00022692"/>
    </source>
</evidence>
<evidence type="ECO:0000256" key="1">
    <source>
        <dbReference type="ARBA" id="ARBA00004141"/>
    </source>
</evidence>
<feature type="transmembrane region" description="Helical" evidence="6">
    <location>
        <begin position="206"/>
        <end position="228"/>
    </location>
</feature>
<evidence type="ECO:0000256" key="5">
    <source>
        <dbReference type="ARBA" id="ARBA00023136"/>
    </source>
</evidence>
<evidence type="ECO:0000313" key="8">
    <source>
        <dbReference type="Proteomes" id="UP000663699"/>
    </source>
</evidence>
<reference evidence="7" key="1">
    <citation type="submission" date="2020-06" db="EMBL/GenBank/DDBJ databases">
        <title>Genomes of multiple members of Pneumocystis genus reveal paths to human pathogen Pneumocystis jirovecii.</title>
        <authorList>
            <person name="Cisse O.H."/>
            <person name="Ma L."/>
            <person name="Dekker J."/>
            <person name="Khil P."/>
            <person name="Jo J."/>
            <person name="Brenchley J."/>
            <person name="Blair R."/>
            <person name="Pahar B."/>
            <person name="Chabe M."/>
            <person name="Van Rompay K.A."/>
            <person name="Keesler R."/>
            <person name="Sukura A."/>
            <person name="Hirsch V."/>
            <person name="Kutty G."/>
            <person name="Liu Y."/>
            <person name="Peng L."/>
            <person name="Chen J."/>
            <person name="Song J."/>
            <person name="Weissenbacher-Lang C."/>
            <person name="Xu J."/>
            <person name="Upham N.S."/>
            <person name="Stajich J.E."/>
            <person name="Cuomo C.A."/>
            <person name="Cushion M.T."/>
            <person name="Kovacs J.A."/>
        </authorList>
    </citation>
    <scope>NUCLEOTIDE SEQUENCE</scope>
    <source>
        <strain evidence="7">2A</strain>
    </source>
</reference>
<dbReference type="EMBL" id="CP054538">
    <property type="protein sequence ID" value="QSL65699.1"/>
    <property type="molecule type" value="Genomic_DNA"/>
</dbReference>
<dbReference type="Gene3D" id="1.20.1250.20">
    <property type="entry name" value="MFS general substrate transporter like domains"/>
    <property type="match status" value="1"/>
</dbReference>
<dbReference type="PANTHER" id="PTHR23502:SF132">
    <property type="entry name" value="POLYAMINE TRANSPORTER 2-RELATED"/>
    <property type="match status" value="1"/>
</dbReference>
<name>A0A899G2M2_9ASCO</name>
<organism evidence="7 8">
    <name type="scientific">Pneumocystis wakefieldiae</name>
    <dbReference type="NCBI Taxonomy" id="38082"/>
    <lineage>
        <taxon>Eukaryota</taxon>
        <taxon>Fungi</taxon>
        <taxon>Dikarya</taxon>
        <taxon>Ascomycota</taxon>
        <taxon>Taphrinomycotina</taxon>
        <taxon>Pneumocystomycetes</taxon>
        <taxon>Pneumocystaceae</taxon>
        <taxon>Pneumocystis</taxon>
    </lineage>
</organism>
<protein>
    <recommendedName>
        <fullName evidence="9">Major facilitator superfamily (MFS) profile domain-containing protein</fullName>
    </recommendedName>
</protein>
<accession>A0A899G2M2</accession>
<feature type="transmembrane region" description="Helical" evidence="6">
    <location>
        <begin position="146"/>
        <end position="168"/>
    </location>
</feature>